<feature type="domain" description="MYND-type" evidence="5">
    <location>
        <begin position="131"/>
        <end position="167"/>
    </location>
</feature>
<evidence type="ECO:0000256" key="2">
    <source>
        <dbReference type="ARBA" id="ARBA00022771"/>
    </source>
</evidence>
<comment type="caution">
    <text evidence="6">The sequence shown here is derived from an EMBL/GenBank/DDBJ whole genome shotgun (WGS) entry which is preliminary data.</text>
</comment>
<dbReference type="SUPFAM" id="SSF144232">
    <property type="entry name" value="HIT/MYND zinc finger-like"/>
    <property type="match status" value="1"/>
</dbReference>
<dbReference type="EMBL" id="JADGKB010000107">
    <property type="protein sequence ID" value="KAJ3253523.1"/>
    <property type="molecule type" value="Genomic_DNA"/>
</dbReference>
<dbReference type="PROSITE" id="PS50865">
    <property type="entry name" value="ZF_MYND_2"/>
    <property type="match status" value="1"/>
</dbReference>
<evidence type="ECO:0000256" key="4">
    <source>
        <dbReference type="PROSITE-ProRule" id="PRU00134"/>
    </source>
</evidence>
<dbReference type="GO" id="GO:0008270">
    <property type="term" value="F:zinc ion binding"/>
    <property type="evidence" value="ECO:0007669"/>
    <property type="project" value="UniProtKB-KW"/>
</dbReference>
<protein>
    <recommendedName>
        <fullName evidence="5">MYND-type domain-containing protein</fullName>
    </recommendedName>
</protein>
<evidence type="ECO:0000256" key="3">
    <source>
        <dbReference type="ARBA" id="ARBA00022833"/>
    </source>
</evidence>
<evidence type="ECO:0000256" key="1">
    <source>
        <dbReference type="ARBA" id="ARBA00022723"/>
    </source>
</evidence>
<dbReference type="Pfam" id="PF01753">
    <property type="entry name" value="zf-MYND"/>
    <property type="match status" value="1"/>
</dbReference>
<keyword evidence="7" id="KW-1185">Reference proteome</keyword>
<sequence>MLNSPPVDRDIYAPAKLLSTNIYTSLDEMRTYQDNHWCLIAQITNYSLTQDTIVLVLQVGTVTVEAISTQDLVQNVNSFSNLAVGNTILIMYPAIADGRIQLNLDEMFIFNSSMEHLLQDMISLKSRVCFAKDCNQTKVFACNNCKIALYCGKEHQKQEWKVHKKMCGEMAILKDVVLLFGKKQDEFKRHSFKQQTQELLHHPNECASEKSLDLLSQAKVLLDMIEINRSLEVSSANDIDEDYEIVDYEREKSNEDLALCKSANETILAELHSRLSLGKSDAVINQPLTDDILASLPLVSPKEAKIFWLIHVVQPLSYKTKYESLGWEIPPDCNEELVYCKKDNTVAVLTCVAGINPTFVGSEMIIRVLQSDQMGKFELKQALYEGKNGMATIWVKEGPFDGYDDDTLQFYQNLMN</sequence>
<keyword evidence="1" id="KW-0479">Metal-binding</keyword>
<reference evidence="6" key="1">
    <citation type="submission" date="2020-05" db="EMBL/GenBank/DDBJ databases">
        <title>Phylogenomic resolution of chytrid fungi.</title>
        <authorList>
            <person name="Stajich J.E."/>
            <person name="Amses K."/>
            <person name="Simmons R."/>
            <person name="Seto K."/>
            <person name="Myers J."/>
            <person name="Bonds A."/>
            <person name="Quandt C.A."/>
            <person name="Barry K."/>
            <person name="Liu P."/>
            <person name="Grigoriev I."/>
            <person name="Longcore J.E."/>
            <person name="James T.Y."/>
        </authorList>
    </citation>
    <scope>NUCLEOTIDE SEQUENCE</scope>
    <source>
        <strain evidence="6">PLAUS21</strain>
    </source>
</reference>
<dbReference type="Gene3D" id="6.10.140.2220">
    <property type="match status" value="1"/>
</dbReference>
<dbReference type="AlphaFoldDB" id="A0AAD5UBC6"/>
<evidence type="ECO:0000313" key="7">
    <source>
        <dbReference type="Proteomes" id="UP001210925"/>
    </source>
</evidence>
<keyword evidence="3" id="KW-0862">Zinc</keyword>
<gene>
    <name evidence="6" type="ORF">HK103_000492</name>
</gene>
<organism evidence="6 7">
    <name type="scientific">Boothiomyces macroporosus</name>
    <dbReference type="NCBI Taxonomy" id="261099"/>
    <lineage>
        <taxon>Eukaryota</taxon>
        <taxon>Fungi</taxon>
        <taxon>Fungi incertae sedis</taxon>
        <taxon>Chytridiomycota</taxon>
        <taxon>Chytridiomycota incertae sedis</taxon>
        <taxon>Chytridiomycetes</taxon>
        <taxon>Rhizophydiales</taxon>
        <taxon>Terramycetaceae</taxon>
        <taxon>Boothiomyces</taxon>
    </lineage>
</organism>
<dbReference type="InterPro" id="IPR002893">
    <property type="entry name" value="Znf_MYND"/>
</dbReference>
<evidence type="ECO:0000313" key="6">
    <source>
        <dbReference type="EMBL" id="KAJ3253523.1"/>
    </source>
</evidence>
<name>A0AAD5UBC6_9FUNG</name>
<proteinExistence type="predicted"/>
<keyword evidence="2 4" id="KW-0863">Zinc-finger</keyword>
<dbReference type="Proteomes" id="UP001210925">
    <property type="component" value="Unassembled WGS sequence"/>
</dbReference>
<evidence type="ECO:0000259" key="5">
    <source>
        <dbReference type="PROSITE" id="PS50865"/>
    </source>
</evidence>
<accession>A0AAD5UBC6</accession>